<gene>
    <name evidence="2" type="ORF">IV454_06720</name>
</gene>
<reference evidence="2 3" key="1">
    <citation type="submission" date="2020-11" db="EMBL/GenBank/DDBJ databases">
        <authorList>
            <person name="Sun Q."/>
        </authorList>
    </citation>
    <scope>NUCLEOTIDE SEQUENCE [LARGE SCALE GENOMIC DNA]</scope>
    <source>
        <strain evidence="2 3">P8398</strain>
    </source>
</reference>
<evidence type="ECO:0000313" key="3">
    <source>
        <dbReference type="Proteomes" id="UP000662888"/>
    </source>
</evidence>
<dbReference type="Proteomes" id="UP000662888">
    <property type="component" value="Chromosome"/>
</dbReference>
<keyword evidence="1" id="KW-0472">Membrane</keyword>
<feature type="transmembrane region" description="Helical" evidence="1">
    <location>
        <begin position="80"/>
        <end position="104"/>
    </location>
</feature>
<protein>
    <submittedName>
        <fullName evidence="2">Uncharacterized protein</fullName>
    </submittedName>
</protein>
<feature type="transmembrane region" description="Helical" evidence="1">
    <location>
        <begin position="285"/>
        <end position="307"/>
    </location>
</feature>
<keyword evidence="3" id="KW-1185">Reference proteome</keyword>
<feature type="transmembrane region" description="Helical" evidence="1">
    <location>
        <begin position="313"/>
        <end position="333"/>
    </location>
</feature>
<evidence type="ECO:0000256" key="1">
    <source>
        <dbReference type="SAM" id="Phobius"/>
    </source>
</evidence>
<organism evidence="2 3">
    <name type="scientific">Massilia antarctica</name>
    <dbReference type="NCBI Taxonomy" id="2765360"/>
    <lineage>
        <taxon>Bacteria</taxon>
        <taxon>Pseudomonadati</taxon>
        <taxon>Pseudomonadota</taxon>
        <taxon>Betaproteobacteria</taxon>
        <taxon>Burkholderiales</taxon>
        <taxon>Oxalobacteraceae</taxon>
        <taxon>Telluria group</taxon>
        <taxon>Massilia</taxon>
    </lineage>
</organism>
<keyword evidence="1" id="KW-1133">Transmembrane helix</keyword>
<evidence type="ECO:0000313" key="2">
    <source>
        <dbReference type="EMBL" id="QPI51215.1"/>
    </source>
</evidence>
<accession>A0AA49AA03</accession>
<dbReference type="RefSeq" id="WP_206090834.1">
    <property type="nucleotide sequence ID" value="NZ_CP065053.1"/>
</dbReference>
<name>A0AA49AA03_9BURK</name>
<dbReference type="EMBL" id="CP065053">
    <property type="protein sequence ID" value="QPI51215.1"/>
    <property type="molecule type" value="Genomic_DNA"/>
</dbReference>
<proteinExistence type="predicted"/>
<sequence length="437" mass="47883">MPFAQDGIFFVVSTSPARPAMRDNGGANFLHGAILTDIAVLPKYLQNRLQAALTPGERLVWVGQPIAEHYMKRDAYESRVAFAAMAACGLLWIVGSIARTLILYGLDFDFLPLIGVPFLLGGVLGLRSPSRLEEEARFVVYAITSERVILLGGGDPETISSYVPAQLQQIERSEHAGGWGDLILETEYVHDGDEGYTTKRHGMLAIARVRRVHGLIAALAKTLPLAPNTPHASFQQCLITPDIGPLPDKLRQALRAEMAPGERLVWAAQPIPASYLKRGFAEQSFFIPWTLVSLLLTVFLVPAMWRTHRQGEIFPFAIVVPLSFLWLGVYRLYQPFKMRNNALSVVHAITTGRALTIDASGPLITRTYAPAGLVHADCMGGRDDSGDLLLEAASDIVSNSANRGQRHGFLGVDEVRHVERLIGHLKQAPATLGFPEN</sequence>
<feature type="transmembrane region" description="Helical" evidence="1">
    <location>
        <begin position="110"/>
        <end position="127"/>
    </location>
</feature>
<keyword evidence="1" id="KW-0812">Transmembrane</keyword>